<keyword evidence="4" id="KW-1185">Reference proteome</keyword>
<keyword evidence="2" id="KW-0472">Membrane</keyword>
<feature type="transmembrane region" description="Helical" evidence="2">
    <location>
        <begin position="460"/>
        <end position="484"/>
    </location>
</feature>
<evidence type="ECO:0000256" key="2">
    <source>
        <dbReference type="SAM" id="Phobius"/>
    </source>
</evidence>
<dbReference type="AlphaFoldDB" id="A0A1E4TSZ3"/>
<protein>
    <recommendedName>
        <fullName evidence="5">Major facilitator superfamily (MFS) profile domain-containing protein</fullName>
    </recommendedName>
</protein>
<dbReference type="STRING" id="669874.A0A1E4TSZ3"/>
<dbReference type="EMBL" id="KV454015">
    <property type="protein sequence ID" value="ODV94872.1"/>
    <property type="molecule type" value="Genomic_DNA"/>
</dbReference>
<accession>A0A1E4TSZ3</accession>
<feature type="transmembrane region" description="Helical" evidence="2">
    <location>
        <begin position="258"/>
        <end position="277"/>
    </location>
</feature>
<feature type="transmembrane region" description="Helical" evidence="2">
    <location>
        <begin position="219"/>
        <end position="238"/>
    </location>
</feature>
<organism evidence="3 4">
    <name type="scientific">Pachysolen tannophilus NRRL Y-2460</name>
    <dbReference type="NCBI Taxonomy" id="669874"/>
    <lineage>
        <taxon>Eukaryota</taxon>
        <taxon>Fungi</taxon>
        <taxon>Dikarya</taxon>
        <taxon>Ascomycota</taxon>
        <taxon>Saccharomycotina</taxon>
        <taxon>Pichiomycetes</taxon>
        <taxon>Pachysolenaceae</taxon>
        <taxon>Pachysolen</taxon>
    </lineage>
</organism>
<dbReference type="InterPro" id="IPR011701">
    <property type="entry name" value="MFS"/>
</dbReference>
<dbReference type="Gene3D" id="1.20.1250.20">
    <property type="entry name" value="MFS general substrate transporter like domains"/>
    <property type="match status" value="2"/>
</dbReference>
<gene>
    <name evidence="3" type="ORF">PACTADRAFT_50725</name>
</gene>
<feature type="transmembrane region" description="Helical" evidence="2">
    <location>
        <begin position="129"/>
        <end position="149"/>
    </location>
</feature>
<feature type="transmembrane region" description="Helical" evidence="2">
    <location>
        <begin position="433"/>
        <end position="454"/>
    </location>
</feature>
<dbReference type="Proteomes" id="UP000094236">
    <property type="component" value="Unassembled WGS sequence"/>
</dbReference>
<dbReference type="Pfam" id="PF07690">
    <property type="entry name" value="MFS_1"/>
    <property type="match status" value="1"/>
</dbReference>
<evidence type="ECO:0000313" key="3">
    <source>
        <dbReference type="EMBL" id="ODV94872.1"/>
    </source>
</evidence>
<dbReference type="SUPFAM" id="SSF103473">
    <property type="entry name" value="MFS general substrate transporter"/>
    <property type="match status" value="2"/>
</dbReference>
<evidence type="ECO:0000256" key="1">
    <source>
        <dbReference type="ARBA" id="ARBA00004141"/>
    </source>
</evidence>
<dbReference type="PANTHER" id="PTHR23524:SF1">
    <property type="entry name" value="MRH DOMAIN-CONTAINING PROTEIN-RELATED"/>
    <property type="match status" value="1"/>
</dbReference>
<feature type="transmembrane region" description="Helical" evidence="2">
    <location>
        <begin position="529"/>
        <end position="548"/>
    </location>
</feature>
<feature type="transmembrane region" description="Helical" evidence="2">
    <location>
        <begin position="401"/>
        <end position="426"/>
    </location>
</feature>
<dbReference type="GO" id="GO:0022857">
    <property type="term" value="F:transmembrane transporter activity"/>
    <property type="evidence" value="ECO:0007669"/>
    <property type="project" value="InterPro"/>
</dbReference>
<keyword evidence="2" id="KW-0812">Transmembrane</keyword>
<dbReference type="OrthoDB" id="18110at2759"/>
<feature type="transmembrane region" description="Helical" evidence="2">
    <location>
        <begin position="155"/>
        <end position="176"/>
    </location>
</feature>
<feature type="transmembrane region" description="Helical" evidence="2">
    <location>
        <begin position="504"/>
        <end position="523"/>
    </location>
</feature>
<evidence type="ECO:0008006" key="5">
    <source>
        <dbReference type="Google" id="ProtNLM"/>
    </source>
</evidence>
<keyword evidence="2" id="KW-1133">Transmembrane helix</keyword>
<comment type="subcellular location">
    <subcellularLocation>
        <location evidence="1">Membrane</location>
        <topology evidence="1">Multi-pass membrane protein</topology>
    </subcellularLocation>
</comment>
<sequence length="581" mass="63734">MSSLVSKKNNLGGEVVEAHEQVPLIEDAVLDRETNLSLPSSSPVYSGKINNYTGLNFLGFSVSCFFNIAFIVFLTSSQTYFMTDVLGISEKLGSYVGKLGFYDELLSMALVPFIGALCDKIGSRPIECFGVLIMGLSFIGVAFFVKNSVFPGMLIWRLVFSIGVTSAMSVVTVMLIELNNSNFVVSDLFNFEKNMFNRANTENIESSSSIPSSKGGKQTSLIGIFSGLGAIFAVFFFLRLPISFGRQNDPSDALKKTYYTVGLTAIIISGLLFTILYKDDSKRVSSDNPDSSGNGNYNSSAAASAAAVFNSLERGEEEAFDENAGFLELDKDISYSKTLERGFSIAIQNPTVLMSYLGSFMARLTTITTSVFIPFYVNNYFYQSGKCSTFETDKSRCPESYILSSILTGIAQTVALICGPFVGILIDRSKNQAHLLVMTSGISMLCSLGLSFISKPDESTAIYFYVCMLGFTQISFIIISMTLLSNINSRENYYKSKGSMSGVYTLFGGFGILVMNITGGYIGDWFISGPFVLLFLSNLVFVGGMFLLRGVKEDPERNCTRISNDIKEYGLFRFLFDRQGL</sequence>
<name>A0A1E4TSZ3_PACTA</name>
<dbReference type="GO" id="GO:0016020">
    <property type="term" value="C:membrane"/>
    <property type="evidence" value="ECO:0007669"/>
    <property type="project" value="UniProtKB-SubCell"/>
</dbReference>
<evidence type="ECO:0000313" key="4">
    <source>
        <dbReference type="Proteomes" id="UP000094236"/>
    </source>
</evidence>
<proteinExistence type="predicted"/>
<dbReference type="PANTHER" id="PTHR23524">
    <property type="entry name" value="TRANSPORTER, PUTATIVE (AFU_ORTHOLOGUE AFUA_8G04850)-RELATED"/>
    <property type="match status" value="1"/>
</dbReference>
<dbReference type="InterPro" id="IPR036259">
    <property type="entry name" value="MFS_trans_sf"/>
</dbReference>
<feature type="transmembrane region" description="Helical" evidence="2">
    <location>
        <begin position="360"/>
        <end position="381"/>
    </location>
</feature>
<reference evidence="4" key="1">
    <citation type="submission" date="2016-05" db="EMBL/GenBank/DDBJ databases">
        <title>Comparative genomics of biotechnologically important yeasts.</title>
        <authorList>
            <consortium name="DOE Joint Genome Institute"/>
            <person name="Riley R."/>
            <person name="Haridas S."/>
            <person name="Wolfe K.H."/>
            <person name="Lopes M.R."/>
            <person name="Hittinger C.T."/>
            <person name="Goker M."/>
            <person name="Salamov A."/>
            <person name="Wisecaver J."/>
            <person name="Long T.M."/>
            <person name="Aerts A.L."/>
            <person name="Barry K."/>
            <person name="Choi C."/>
            <person name="Clum A."/>
            <person name="Coughlan A.Y."/>
            <person name="Deshpande S."/>
            <person name="Douglass A.P."/>
            <person name="Hanson S.J."/>
            <person name="Klenk H.-P."/>
            <person name="Labutti K."/>
            <person name="Lapidus A."/>
            <person name="Lindquist E."/>
            <person name="Lipzen A."/>
            <person name="Meier-Kolthoff J.P."/>
            <person name="Ohm R.A."/>
            <person name="Otillar R.P."/>
            <person name="Pangilinan J."/>
            <person name="Peng Y."/>
            <person name="Rokas A."/>
            <person name="Rosa C.A."/>
            <person name="Scheuner C."/>
            <person name="Sibirny A.A."/>
            <person name="Slot J.C."/>
            <person name="Stielow J.B."/>
            <person name="Sun H."/>
            <person name="Kurtzman C.P."/>
            <person name="Blackwell M."/>
            <person name="Grigoriev I.V."/>
            <person name="Jeffries T.W."/>
        </authorList>
    </citation>
    <scope>NUCLEOTIDE SEQUENCE [LARGE SCALE GENOMIC DNA]</scope>
    <source>
        <strain evidence="4">NRRL Y-2460</strain>
    </source>
</reference>
<feature type="transmembrane region" description="Helical" evidence="2">
    <location>
        <begin position="55"/>
        <end position="75"/>
    </location>
</feature>
<dbReference type="CDD" id="cd06174">
    <property type="entry name" value="MFS"/>
    <property type="match status" value="1"/>
</dbReference>